<reference evidence="11 12" key="1">
    <citation type="submission" date="2024-05" db="EMBL/GenBank/DDBJ databases">
        <title>Culex pipiens pipiens assembly and annotation.</title>
        <authorList>
            <person name="Alout H."/>
            <person name="Durand T."/>
        </authorList>
    </citation>
    <scope>NUCLEOTIDE SEQUENCE [LARGE SCALE GENOMIC DNA]</scope>
    <source>
        <strain evidence="11">HA-2024</strain>
        <tissue evidence="11">Whole body</tissue>
    </source>
</reference>
<keyword evidence="12" id="KW-1185">Reference proteome</keyword>
<evidence type="ECO:0000259" key="8">
    <source>
        <dbReference type="PROSITE" id="PS50071"/>
    </source>
</evidence>
<evidence type="ECO:0000256" key="4">
    <source>
        <dbReference type="ARBA" id="ARBA00023242"/>
    </source>
</evidence>
<feature type="domain" description="JmjC" evidence="10">
    <location>
        <begin position="37"/>
        <end position="203"/>
    </location>
</feature>
<feature type="region of interest" description="Disordered" evidence="7">
    <location>
        <begin position="1297"/>
        <end position="1403"/>
    </location>
</feature>
<dbReference type="SUPFAM" id="SSF51197">
    <property type="entry name" value="Clavaminate synthase-like"/>
    <property type="match status" value="1"/>
</dbReference>
<feature type="compositionally biased region" description="Polar residues" evidence="7">
    <location>
        <begin position="488"/>
        <end position="503"/>
    </location>
</feature>
<sequence>MAEDPTPKIQVFRPTWEEFKDFAKYIQYIESQGAHKAGLAKIWNINRLGTILDFVNQDYGISIDGVNTAYLYFGMWKTTFAWHTEDMDLYSINYLHFGAPKTWYAVPPEHGRKLEKLANSCFPASFKTCEAYLRHKMTLISPPILKQHNIPFDKITQEQNEIMITFPFGYHAGFNHGFNCAESTNFAMPRWIEYGKRATQCYCSSDMVKISMDTFVKRFQPEKYDSWMNGTDFGPHPEDPSHIVGPPPRVLECDKDEGIESFSEEGAEQNGATMKKACNMSVDAASLRKMSFKEKNPDLDLNDIQNNPHIPDDVKMVLSGAALTMVDDVDEDFDDEDGKSPSKSDAASDSFKSSSYDPFGTEDEEERELEANAKGKKRKKKKAESDYDDDWYSTTQGRSRRNSSPRKRSLREQRAAEVSRLERRAKLDEKRKQREEEKKARDEARERERMEKVIKKERGREERKDHADKLMSDPKRKAMDRIKEQMSKQRTSPGKPTNGQQSPAMKKIKSQLMRELPPSLKILEHHKKFEGKIPHLKKPGAVNAVNNGSGSSSGSSSSNVKLVSSLGKLRLPLPSSTTVKVIDRPNSAGGSTKRDGTTAVGSLTSVRSNASMALKDSGLARKINSIPNLVVKQIDPSEAKKHTSFGGSSSKPKPAEEKLPYRPSTYVPPPLKIPKAPTPPKERADYMSAFNAFIKQSEVLHAKELSAERKKPYVASSARPPSSVSQCTPKVQRPPQQQTTIPPPLRPLKPSSVTVTTPADSQLVNYKTIQTSAGNIQIVVRKQPPPPIPPQPKPAPPKPPVVLRPNPTPKVQLVAAPRPTATPLTSMYSILPPEQLLQSQQPPQHTTVQVVEESPLLLQHPPQAQEQEFRYFDAAGNEIPAPFPQQQVIYEETIIQEMPLESEPVIVYLDQATNQQVQFQPQQQQQHQQLQSAVITTSSSGTGFEWFNNQNGFLNGGEDAPTGSPEDDKAALHSLLGLTVKQEPVDPADHAPDQMPLQTPVEGQGETPRGKFAIDSDTESMDRSDATELESFLSRRKRIPYTQPQLVELEKHFAESQFCLLPKRLEIATALNLTPRQVQVWFQNRRARFNKQFPQNADKLEQEVKEEAALDIPAEDSAPDGSQPSADPAPIRSTLAVLAGSGAATKPGCDTPEPIYSSMAPVAVKVEPGLEQSPPPPPPPVESNINDEISEICDLTIAKTLALLASAPVVASQLVAEVKAEPVAAEEESTSVEGIDLNGAPEIDMKSESMQFFEGLEEPAAKATNSVADLTGIVVKSEPVALEILEDDLVAPKEFEPEPLAAPVPEVQAVPPKAVESTCHKPDSSDSNPVVQPVEPEQHVNSVNSPELDSQPAEAAVAKVMEEVASDSEIKGGPTPSEPPLVKDEPVSPSETTPEIVTGEVAS</sequence>
<evidence type="ECO:0000256" key="2">
    <source>
        <dbReference type="ARBA" id="ARBA00023125"/>
    </source>
</evidence>
<dbReference type="InterPro" id="IPR017970">
    <property type="entry name" value="Homeobox_CS"/>
</dbReference>
<dbReference type="Pfam" id="PF02373">
    <property type="entry name" value="JmjC"/>
    <property type="match status" value="1"/>
</dbReference>
<accession>A0ABD1DFI0</accession>
<feature type="compositionally biased region" description="Low complexity" evidence="7">
    <location>
        <begin position="1298"/>
        <end position="1316"/>
    </location>
</feature>
<dbReference type="SUPFAM" id="SSF46689">
    <property type="entry name" value="Homeodomain-like"/>
    <property type="match status" value="1"/>
</dbReference>
<comment type="subcellular location">
    <subcellularLocation>
        <location evidence="1 5 6">Nucleus</location>
    </subcellularLocation>
</comment>
<dbReference type="InterPro" id="IPR009057">
    <property type="entry name" value="Homeodomain-like_sf"/>
</dbReference>
<evidence type="ECO:0000313" key="11">
    <source>
        <dbReference type="EMBL" id="KAL1398423.1"/>
    </source>
</evidence>
<feature type="compositionally biased region" description="Low complexity" evidence="7">
    <location>
        <begin position="714"/>
        <end position="725"/>
    </location>
</feature>
<evidence type="ECO:0000259" key="10">
    <source>
        <dbReference type="PROSITE" id="PS51184"/>
    </source>
</evidence>
<dbReference type="EMBL" id="JBEHCU010005903">
    <property type="protein sequence ID" value="KAL1398423.1"/>
    <property type="molecule type" value="Genomic_DNA"/>
</dbReference>
<feature type="compositionally biased region" description="Basic and acidic residues" evidence="7">
    <location>
        <begin position="1008"/>
        <end position="1024"/>
    </location>
</feature>
<dbReference type="PANTHER" id="PTHR10694">
    <property type="entry name" value="LYSINE-SPECIFIC DEMETHYLASE"/>
    <property type="match status" value="1"/>
</dbReference>
<feature type="region of interest" description="Disordered" evidence="7">
    <location>
        <begin position="632"/>
        <end position="683"/>
    </location>
</feature>
<feature type="compositionally biased region" description="Pro residues" evidence="7">
    <location>
        <begin position="666"/>
        <end position="679"/>
    </location>
</feature>
<feature type="region of interest" description="Disordered" evidence="7">
    <location>
        <begin position="532"/>
        <end position="561"/>
    </location>
</feature>
<evidence type="ECO:0000256" key="3">
    <source>
        <dbReference type="ARBA" id="ARBA00023155"/>
    </source>
</evidence>
<dbReference type="Pfam" id="PF00046">
    <property type="entry name" value="Homeodomain"/>
    <property type="match status" value="1"/>
</dbReference>
<gene>
    <name evidence="11" type="ORF">pipiens_008980</name>
</gene>
<feature type="compositionally biased region" description="Low complexity" evidence="7">
    <location>
        <begin position="341"/>
        <end position="359"/>
    </location>
</feature>
<dbReference type="SMART" id="SM00389">
    <property type="entry name" value="HOX"/>
    <property type="match status" value="1"/>
</dbReference>
<evidence type="ECO:0000313" key="12">
    <source>
        <dbReference type="Proteomes" id="UP001562425"/>
    </source>
</evidence>
<feature type="compositionally biased region" description="Polar residues" evidence="7">
    <location>
        <begin position="599"/>
        <end position="611"/>
    </location>
</feature>
<dbReference type="Pfam" id="PF02375">
    <property type="entry name" value="JmjN"/>
    <property type="match status" value="1"/>
</dbReference>
<feature type="region of interest" description="Disordered" evidence="7">
    <location>
        <begin position="577"/>
        <end position="611"/>
    </location>
</feature>
<dbReference type="PROSITE" id="PS51183">
    <property type="entry name" value="JMJN"/>
    <property type="match status" value="1"/>
</dbReference>
<keyword evidence="3 5" id="KW-0371">Homeobox</keyword>
<proteinExistence type="predicted"/>
<feature type="region of interest" description="Disordered" evidence="7">
    <location>
        <begin position="709"/>
        <end position="761"/>
    </location>
</feature>
<dbReference type="PROSITE" id="PS50071">
    <property type="entry name" value="HOMEOBOX_2"/>
    <property type="match status" value="1"/>
</dbReference>
<feature type="compositionally biased region" description="Polar residues" evidence="7">
    <location>
        <begin position="1339"/>
        <end position="1348"/>
    </location>
</feature>
<feature type="compositionally biased region" description="Low complexity" evidence="7">
    <location>
        <begin position="540"/>
        <end position="561"/>
    </location>
</feature>
<protein>
    <submittedName>
        <fullName evidence="11">Uncharacterized protein</fullName>
    </submittedName>
</protein>
<comment type="caution">
    <text evidence="11">The sequence shown here is derived from an EMBL/GenBank/DDBJ whole genome shotgun (WGS) entry which is preliminary data.</text>
</comment>
<name>A0ABD1DFI0_CULPP</name>
<dbReference type="InterPro" id="IPR003347">
    <property type="entry name" value="JmjC_dom"/>
</dbReference>
<feature type="domain" description="JmjN" evidence="9">
    <location>
        <begin position="9"/>
        <end position="51"/>
    </location>
</feature>
<feature type="compositionally biased region" description="Basic residues" evidence="7">
    <location>
        <begin position="398"/>
        <end position="409"/>
    </location>
</feature>
<evidence type="ECO:0000256" key="5">
    <source>
        <dbReference type="PROSITE-ProRule" id="PRU00108"/>
    </source>
</evidence>
<dbReference type="CDD" id="cd00086">
    <property type="entry name" value="homeodomain"/>
    <property type="match status" value="1"/>
</dbReference>
<evidence type="ECO:0000259" key="9">
    <source>
        <dbReference type="PROSITE" id="PS51183"/>
    </source>
</evidence>
<dbReference type="InterPro" id="IPR001356">
    <property type="entry name" value="HD"/>
</dbReference>
<dbReference type="Gene3D" id="2.60.120.650">
    <property type="entry name" value="Cupin"/>
    <property type="match status" value="2"/>
</dbReference>
<organism evidence="11 12">
    <name type="scientific">Culex pipiens pipiens</name>
    <name type="common">Northern house mosquito</name>
    <dbReference type="NCBI Taxonomy" id="38569"/>
    <lineage>
        <taxon>Eukaryota</taxon>
        <taxon>Metazoa</taxon>
        <taxon>Ecdysozoa</taxon>
        <taxon>Arthropoda</taxon>
        <taxon>Hexapoda</taxon>
        <taxon>Insecta</taxon>
        <taxon>Pterygota</taxon>
        <taxon>Neoptera</taxon>
        <taxon>Endopterygota</taxon>
        <taxon>Diptera</taxon>
        <taxon>Nematocera</taxon>
        <taxon>Culicoidea</taxon>
        <taxon>Culicidae</taxon>
        <taxon>Culicinae</taxon>
        <taxon>Culicini</taxon>
        <taxon>Culex</taxon>
        <taxon>Culex</taxon>
    </lineage>
</organism>
<dbReference type="Proteomes" id="UP001562425">
    <property type="component" value="Unassembled WGS sequence"/>
</dbReference>
<dbReference type="GO" id="GO:0003677">
    <property type="term" value="F:DNA binding"/>
    <property type="evidence" value="ECO:0007669"/>
    <property type="project" value="UniProtKB-UniRule"/>
</dbReference>
<dbReference type="PROSITE" id="PS00027">
    <property type="entry name" value="HOMEOBOX_1"/>
    <property type="match status" value="1"/>
</dbReference>
<keyword evidence="2 5" id="KW-0238">DNA-binding</keyword>
<dbReference type="InterPro" id="IPR003349">
    <property type="entry name" value="JmjN"/>
</dbReference>
<dbReference type="SMART" id="SM00545">
    <property type="entry name" value="JmjN"/>
    <property type="match status" value="1"/>
</dbReference>
<dbReference type="Gene3D" id="1.10.10.60">
    <property type="entry name" value="Homeodomain-like"/>
    <property type="match status" value="1"/>
</dbReference>
<evidence type="ECO:0000256" key="7">
    <source>
        <dbReference type="SAM" id="MobiDB-lite"/>
    </source>
</evidence>
<keyword evidence="4 5" id="KW-0539">Nucleus</keyword>
<feature type="compositionally biased region" description="Polar residues" evidence="7">
    <location>
        <begin position="751"/>
        <end position="761"/>
    </location>
</feature>
<dbReference type="PANTHER" id="PTHR10694:SF129">
    <property type="entry name" value="LYSINE-SPECIFIC DEMETHYLASE 4B-RELATED"/>
    <property type="match status" value="1"/>
</dbReference>
<evidence type="ECO:0000256" key="6">
    <source>
        <dbReference type="RuleBase" id="RU000682"/>
    </source>
</evidence>
<feature type="region of interest" description="Disordered" evidence="7">
    <location>
        <begin position="984"/>
        <end position="1024"/>
    </location>
</feature>
<feature type="region of interest" description="Disordered" evidence="7">
    <location>
        <begin position="331"/>
        <end position="507"/>
    </location>
</feature>
<dbReference type="SMART" id="SM00558">
    <property type="entry name" value="JmjC"/>
    <property type="match status" value="1"/>
</dbReference>
<dbReference type="GO" id="GO:0005634">
    <property type="term" value="C:nucleus"/>
    <property type="evidence" value="ECO:0007669"/>
    <property type="project" value="UniProtKB-SubCell"/>
</dbReference>
<feature type="DNA-binding region" description="Homeobox" evidence="5">
    <location>
        <begin position="1034"/>
        <end position="1093"/>
    </location>
</feature>
<feature type="domain" description="Homeobox" evidence="8">
    <location>
        <begin position="1032"/>
        <end position="1092"/>
    </location>
</feature>
<feature type="compositionally biased region" description="Basic and acidic residues" evidence="7">
    <location>
        <begin position="410"/>
        <end position="487"/>
    </location>
</feature>
<evidence type="ECO:0000256" key="1">
    <source>
        <dbReference type="ARBA" id="ARBA00004123"/>
    </source>
</evidence>
<dbReference type="PROSITE" id="PS51184">
    <property type="entry name" value="JMJC"/>
    <property type="match status" value="1"/>
</dbReference>